<dbReference type="Gene3D" id="3.90.1200.10">
    <property type="match status" value="1"/>
</dbReference>
<evidence type="ECO:0000313" key="3">
    <source>
        <dbReference type="Proteomes" id="UP000078397"/>
    </source>
</evidence>
<organism evidence="2 3">
    <name type="scientific">Pochonia chlamydosporia 170</name>
    <dbReference type="NCBI Taxonomy" id="1380566"/>
    <lineage>
        <taxon>Eukaryota</taxon>
        <taxon>Fungi</taxon>
        <taxon>Dikarya</taxon>
        <taxon>Ascomycota</taxon>
        <taxon>Pezizomycotina</taxon>
        <taxon>Sordariomycetes</taxon>
        <taxon>Hypocreomycetidae</taxon>
        <taxon>Hypocreales</taxon>
        <taxon>Clavicipitaceae</taxon>
        <taxon>Pochonia</taxon>
    </lineage>
</organism>
<protein>
    <submittedName>
        <fullName evidence="2">Phosphotransferase</fullName>
    </submittedName>
</protein>
<dbReference type="SUPFAM" id="SSF56112">
    <property type="entry name" value="Protein kinase-like (PK-like)"/>
    <property type="match status" value="1"/>
</dbReference>
<dbReference type="InterPro" id="IPR051678">
    <property type="entry name" value="AGP_Transferase"/>
</dbReference>
<dbReference type="KEGG" id="pchm:VFPPC_04267"/>
<dbReference type="PANTHER" id="PTHR21310:SF37">
    <property type="entry name" value="AMINOGLYCOSIDE PHOSPHOTRANSFERASE DOMAIN-CONTAINING PROTEIN"/>
    <property type="match status" value="1"/>
</dbReference>
<name>A0A179FQQ2_METCM</name>
<evidence type="ECO:0000259" key="1">
    <source>
        <dbReference type="Pfam" id="PF01636"/>
    </source>
</evidence>
<dbReference type="PANTHER" id="PTHR21310">
    <property type="entry name" value="AMINOGLYCOSIDE PHOSPHOTRANSFERASE-RELATED-RELATED"/>
    <property type="match status" value="1"/>
</dbReference>
<dbReference type="Pfam" id="PF01636">
    <property type="entry name" value="APH"/>
    <property type="match status" value="1"/>
</dbReference>
<dbReference type="GO" id="GO:0016740">
    <property type="term" value="F:transferase activity"/>
    <property type="evidence" value="ECO:0007669"/>
    <property type="project" value="UniProtKB-KW"/>
</dbReference>
<dbReference type="EMBL" id="LSBJ02000003">
    <property type="protein sequence ID" value="OAQ67946.2"/>
    <property type="molecule type" value="Genomic_DNA"/>
</dbReference>
<dbReference type="OrthoDB" id="10003767at2759"/>
<accession>A0A179FQQ2</accession>
<evidence type="ECO:0000313" key="2">
    <source>
        <dbReference type="EMBL" id="OAQ67946.2"/>
    </source>
</evidence>
<comment type="caution">
    <text evidence="2">The sequence shown here is derived from an EMBL/GenBank/DDBJ whole genome shotgun (WGS) entry which is preliminary data.</text>
</comment>
<keyword evidence="3" id="KW-1185">Reference proteome</keyword>
<feature type="domain" description="Aminoglycoside phosphotransferase" evidence="1">
    <location>
        <begin position="57"/>
        <end position="202"/>
    </location>
</feature>
<dbReference type="GeneID" id="28847642"/>
<dbReference type="InterPro" id="IPR011009">
    <property type="entry name" value="Kinase-like_dom_sf"/>
</dbReference>
<dbReference type="RefSeq" id="XP_018144796.2">
    <property type="nucleotide sequence ID" value="XM_018283648.2"/>
</dbReference>
<dbReference type="AlphaFoldDB" id="A0A179FQQ2"/>
<dbReference type="InterPro" id="IPR002575">
    <property type="entry name" value="Aminoglycoside_PTrfase"/>
</dbReference>
<reference evidence="2 3" key="1">
    <citation type="journal article" date="2016" name="PLoS Pathog.">
        <title>Biosynthesis of antibiotic leucinostatins in bio-control fungus Purpureocillium lilacinum and their inhibition on phytophthora revealed by genome mining.</title>
        <authorList>
            <person name="Wang G."/>
            <person name="Liu Z."/>
            <person name="Lin R."/>
            <person name="Li E."/>
            <person name="Mao Z."/>
            <person name="Ling J."/>
            <person name="Yang Y."/>
            <person name="Yin W.B."/>
            <person name="Xie B."/>
        </authorList>
    </citation>
    <scope>NUCLEOTIDE SEQUENCE [LARGE SCALE GENOMIC DNA]</scope>
    <source>
        <strain evidence="2">170</strain>
    </source>
</reference>
<dbReference type="Proteomes" id="UP000078397">
    <property type="component" value="Unassembled WGS sequence"/>
</dbReference>
<gene>
    <name evidence="2" type="ORF">VFPPC_04267</name>
</gene>
<sequence length="369" mass="42420">MIPIPHVWAFGEDTSLTKSGDEPLAFIISDHVAAKLLSLQALQNATEQQRRHFFNELIDILVQLRLLEFPAGGSLMPSPGQHSEPIVNGLLTMAANELQRYQSEPRNPGPFHFTKDFMEYLYYILLETSRLPLEDLERAQAQEELFALLDLAKRIPTICNSQSSNGPFILSHLDVRCGNIIIDADFGIAGIIDWEFSGTIPLDYFTPPLWITGHAQNAYINLYTDTVSNEFYTALSVKATTSRDCARLMQEWGSPRQLRFPIVQILRQPETLIRVFYSFIVRKFFTGDCEQLISEFLARNGENRTLEEEIRHRVENSKNYSQYLREHGLQIIDEEAQKRQKEFPANFKVEMAKLNKNYRSTNQTRGCTH</sequence>
<proteinExistence type="predicted"/>